<dbReference type="GO" id="GO:0036126">
    <property type="term" value="C:sperm flagellum"/>
    <property type="evidence" value="ECO:0007669"/>
    <property type="project" value="TreeGrafter"/>
</dbReference>
<comment type="similarity">
    <text evidence="3 18">Belongs to the glycosyl hydrolase 22 family.</text>
</comment>
<evidence type="ECO:0000256" key="3">
    <source>
        <dbReference type="ARBA" id="ARBA00010859"/>
    </source>
</evidence>
<evidence type="ECO:0000256" key="9">
    <source>
        <dbReference type="ARBA" id="ARBA00022638"/>
    </source>
</evidence>
<dbReference type="InterPro" id="IPR019799">
    <property type="entry name" value="Glyco_hydro_22_CS"/>
</dbReference>
<dbReference type="GO" id="GO:0005634">
    <property type="term" value="C:nucleus"/>
    <property type="evidence" value="ECO:0007669"/>
    <property type="project" value="UniProtKB-ARBA"/>
</dbReference>
<dbReference type="CDD" id="cd16897">
    <property type="entry name" value="LYZ_C"/>
    <property type="match status" value="1"/>
</dbReference>
<dbReference type="GO" id="GO:0007342">
    <property type="term" value="P:fusion of sperm to egg plasma membrane involved in single fertilization"/>
    <property type="evidence" value="ECO:0007669"/>
    <property type="project" value="TreeGrafter"/>
</dbReference>
<evidence type="ECO:0000313" key="21">
    <source>
        <dbReference type="EMBL" id="KYO33194.1"/>
    </source>
</evidence>
<dbReference type="GO" id="GO:0046983">
    <property type="term" value="F:protein dimerization activity"/>
    <property type="evidence" value="ECO:0007669"/>
    <property type="project" value="InterPro"/>
</dbReference>
<dbReference type="SUPFAM" id="SSF47459">
    <property type="entry name" value="HLH, helix-loop-helix DNA-binding domain"/>
    <property type="match status" value="1"/>
</dbReference>
<dbReference type="PROSITE" id="PS51348">
    <property type="entry name" value="GLYCOSYL_HYDROL_F22_2"/>
    <property type="match status" value="1"/>
</dbReference>
<dbReference type="GO" id="GO:0001669">
    <property type="term" value="C:acrosomal vesicle"/>
    <property type="evidence" value="ECO:0007669"/>
    <property type="project" value="TreeGrafter"/>
</dbReference>
<comment type="caution">
    <text evidence="21">The sequence shown here is derived from an EMBL/GenBank/DDBJ whole genome shotgun (WGS) entry which is preliminary data.</text>
</comment>
<sequence>MAPSACMQLALSPPPGHSCHPVPDTVAAFPFWLHPTDLDPNCYNTCGSVISYVPFHRHFGVCDYPFEPAFIQKRNERERRRVKCVNEGYARLRGHLPGTMSEKRLSKVETLRAAIRYIKYLQDVLSRSPEGTAPEADSSLAERAAPSCSLAPDCSDEESKKQKSRDDVTDAWGSSGSAGSGTQDEPSAWCSRCTKPEYPAGAGRAGPGAPATARHPHEPRFLPCSSPCHFTRMTVLVLLSVLAGFLVGCAGKIFQRCELAQALHEAGMDGFHGYSLPDWLCMAFYESGFDTGTVVHEPDGSSNNGIFQINSRLWCNDYKTSSSNLCHMHCSDLLTSNIKDDIVCAMHIVQQPQGMGIWLSWRQHCKGHDLSMWVEGCNVKGG</sequence>
<dbReference type="SMART" id="SM00263">
    <property type="entry name" value="LYZ1"/>
    <property type="match status" value="1"/>
</dbReference>
<keyword evidence="9" id="KW-0081">Bacteriolytic enzyme</keyword>
<keyword evidence="12" id="KW-0238">DNA-binding</keyword>
<dbReference type="PANTHER" id="PTHR11407">
    <property type="entry name" value="LYSOZYME C"/>
    <property type="match status" value="1"/>
</dbReference>
<evidence type="ECO:0000256" key="14">
    <source>
        <dbReference type="ARBA" id="ARBA00023163"/>
    </source>
</evidence>
<keyword evidence="16" id="KW-0326">Glycosidase</keyword>
<proteinExistence type="inferred from homology"/>
<keyword evidence="10" id="KW-0378">Hydrolase</keyword>
<keyword evidence="11" id="KW-0805">Transcription regulation</keyword>
<evidence type="ECO:0000256" key="5">
    <source>
        <dbReference type="ARBA" id="ARBA00012732"/>
    </source>
</evidence>
<dbReference type="SMART" id="SM00353">
    <property type="entry name" value="HLH"/>
    <property type="match status" value="1"/>
</dbReference>
<evidence type="ECO:0000256" key="17">
    <source>
        <dbReference type="ARBA" id="ARBA00024656"/>
    </source>
</evidence>
<evidence type="ECO:0000256" key="12">
    <source>
        <dbReference type="ARBA" id="ARBA00023125"/>
    </source>
</evidence>
<dbReference type="Pfam" id="PF00010">
    <property type="entry name" value="HLH"/>
    <property type="match status" value="1"/>
</dbReference>
<dbReference type="eggNOG" id="KOG4029">
    <property type="taxonomic scope" value="Eukaryota"/>
</dbReference>
<evidence type="ECO:0000256" key="19">
    <source>
        <dbReference type="SAM" id="MobiDB-lite"/>
    </source>
</evidence>
<organism evidence="21 22">
    <name type="scientific">Alligator mississippiensis</name>
    <name type="common">American alligator</name>
    <dbReference type="NCBI Taxonomy" id="8496"/>
    <lineage>
        <taxon>Eukaryota</taxon>
        <taxon>Metazoa</taxon>
        <taxon>Chordata</taxon>
        <taxon>Craniata</taxon>
        <taxon>Vertebrata</taxon>
        <taxon>Euteleostomi</taxon>
        <taxon>Archelosauria</taxon>
        <taxon>Archosauria</taxon>
        <taxon>Crocodylia</taxon>
        <taxon>Alligatoridae</taxon>
        <taxon>Alligatorinae</taxon>
        <taxon>Alligator</taxon>
    </lineage>
</organism>
<dbReference type="InterPro" id="IPR000974">
    <property type="entry name" value="Glyco_hydro_22_lys"/>
</dbReference>
<dbReference type="GO" id="GO:0031640">
    <property type="term" value="P:killing of cells of another organism"/>
    <property type="evidence" value="ECO:0007669"/>
    <property type="project" value="UniProtKB-KW"/>
</dbReference>
<dbReference type="GO" id="GO:0060429">
    <property type="term" value="P:epithelium development"/>
    <property type="evidence" value="ECO:0007669"/>
    <property type="project" value="UniProtKB-ARBA"/>
</dbReference>
<evidence type="ECO:0000256" key="2">
    <source>
        <dbReference type="ARBA" id="ARBA00004613"/>
    </source>
</evidence>
<evidence type="ECO:0000256" key="1">
    <source>
        <dbReference type="ARBA" id="ARBA00000632"/>
    </source>
</evidence>
<dbReference type="GO" id="GO:0005667">
    <property type="term" value="C:transcription regulator complex"/>
    <property type="evidence" value="ECO:0007669"/>
    <property type="project" value="UniProtKB-ARBA"/>
</dbReference>
<dbReference type="FunFam" id="4.10.280.10:FF:000038">
    <property type="entry name" value="achaete-scute homolog 3"/>
    <property type="match status" value="1"/>
</dbReference>
<dbReference type="Gene3D" id="4.10.280.10">
    <property type="entry name" value="Helix-loop-helix DNA-binding domain"/>
    <property type="match status" value="1"/>
</dbReference>
<dbReference type="EMBL" id="AKHW03003787">
    <property type="protein sequence ID" value="KYO33194.1"/>
    <property type="molecule type" value="Genomic_DNA"/>
</dbReference>
<dbReference type="PANTHER" id="PTHR11407:SF25">
    <property type="entry name" value="SPERM ACROSOME MEMBRANE-ASSOCIATED PROTEIN 3"/>
    <property type="match status" value="1"/>
</dbReference>
<comment type="catalytic activity">
    <reaction evidence="1">
        <text>Hydrolysis of (1-&gt;4)-beta-linkages between N-acetylmuramic acid and N-acetyl-D-glucosamine residues in a peptidoglycan and between N-acetyl-D-glucosamine residues in chitodextrins.</text>
        <dbReference type="EC" id="3.2.1.17"/>
    </reaction>
</comment>
<evidence type="ECO:0000256" key="11">
    <source>
        <dbReference type="ARBA" id="ARBA00023015"/>
    </source>
</evidence>
<keyword evidence="22" id="KW-1185">Reference proteome</keyword>
<evidence type="ECO:0000256" key="13">
    <source>
        <dbReference type="ARBA" id="ARBA00023157"/>
    </source>
</evidence>
<dbReference type="EC" id="3.2.1.17" evidence="5"/>
<dbReference type="InterPro" id="IPR023346">
    <property type="entry name" value="Lysozyme-like_dom_sf"/>
</dbReference>
<feature type="region of interest" description="Disordered" evidence="19">
    <location>
        <begin position="128"/>
        <end position="188"/>
    </location>
</feature>
<gene>
    <name evidence="21" type="primary">ASCL5</name>
    <name evidence="21" type="ORF">Y1Q_0014973</name>
</gene>
<evidence type="ECO:0000256" key="15">
    <source>
        <dbReference type="ARBA" id="ARBA00023242"/>
    </source>
</evidence>
<evidence type="ECO:0000259" key="20">
    <source>
        <dbReference type="PROSITE" id="PS50888"/>
    </source>
</evidence>
<keyword evidence="8" id="KW-0929">Antimicrobial</keyword>
<dbReference type="PRINTS" id="PR00137">
    <property type="entry name" value="LYSOZYME"/>
</dbReference>
<keyword evidence="14" id="KW-0804">Transcription</keyword>
<evidence type="ECO:0000256" key="7">
    <source>
        <dbReference type="ARBA" id="ARBA00022525"/>
    </source>
</evidence>
<dbReference type="GO" id="GO:0048513">
    <property type="term" value="P:animal organ development"/>
    <property type="evidence" value="ECO:0007669"/>
    <property type="project" value="UniProtKB-ARBA"/>
</dbReference>
<protein>
    <recommendedName>
        <fullName evidence="6">Sperm acrosome membrane-associated protein 3</fullName>
        <ecNumber evidence="5">3.2.1.17</ecNumber>
    </recommendedName>
</protein>
<evidence type="ECO:0000256" key="18">
    <source>
        <dbReference type="RuleBase" id="RU004440"/>
    </source>
</evidence>
<keyword evidence="15" id="KW-0539">Nucleus</keyword>
<dbReference type="Gene3D" id="1.10.530.10">
    <property type="match status" value="1"/>
</dbReference>
<dbReference type="InterPro" id="IPR036638">
    <property type="entry name" value="HLH_DNA-bd_sf"/>
</dbReference>
<dbReference type="GO" id="GO:0000977">
    <property type="term" value="F:RNA polymerase II transcription regulatory region sequence-specific DNA binding"/>
    <property type="evidence" value="ECO:0007669"/>
    <property type="project" value="UniProtKB-ARBA"/>
</dbReference>
<dbReference type="FunFam" id="1.10.530.10:FF:000001">
    <property type="entry name" value="Lysozyme C"/>
    <property type="match status" value="1"/>
</dbReference>
<reference evidence="21 22" key="1">
    <citation type="journal article" date="2012" name="Genome Biol.">
        <title>Sequencing three crocodilian genomes to illuminate the evolution of archosaurs and amniotes.</title>
        <authorList>
            <person name="St John J.A."/>
            <person name="Braun E.L."/>
            <person name="Isberg S.R."/>
            <person name="Miles L.G."/>
            <person name="Chong A.Y."/>
            <person name="Gongora J."/>
            <person name="Dalzell P."/>
            <person name="Moran C."/>
            <person name="Bed'hom B."/>
            <person name="Abzhanov A."/>
            <person name="Burgess S.C."/>
            <person name="Cooksey A.M."/>
            <person name="Castoe T.A."/>
            <person name="Crawford N.G."/>
            <person name="Densmore L.D."/>
            <person name="Drew J.C."/>
            <person name="Edwards S.V."/>
            <person name="Faircloth B.C."/>
            <person name="Fujita M.K."/>
            <person name="Greenwold M.J."/>
            <person name="Hoffmann F.G."/>
            <person name="Howard J.M."/>
            <person name="Iguchi T."/>
            <person name="Janes D.E."/>
            <person name="Khan S.Y."/>
            <person name="Kohno S."/>
            <person name="de Koning A.J."/>
            <person name="Lance S.L."/>
            <person name="McCarthy F.M."/>
            <person name="McCormack J.E."/>
            <person name="Merchant M.E."/>
            <person name="Peterson D.G."/>
            <person name="Pollock D.D."/>
            <person name="Pourmand N."/>
            <person name="Raney B.J."/>
            <person name="Roessler K.A."/>
            <person name="Sanford J.R."/>
            <person name="Sawyer R.H."/>
            <person name="Schmidt C.J."/>
            <person name="Triplett E.W."/>
            <person name="Tuberville T.D."/>
            <person name="Venegas-Anaya M."/>
            <person name="Howard J.T."/>
            <person name="Jarvis E.D."/>
            <person name="Guillette L.J.Jr."/>
            <person name="Glenn T.C."/>
            <person name="Green R.E."/>
            <person name="Ray D.A."/>
        </authorList>
    </citation>
    <scope>NUCLEOTIDE SEQUENCE [LARGE SCALE GENOMIC DNA]</scope>
    <source>
        <strain evidence="21">KSC_2009_1</strain>
    </source>
</reference>
<feature type="compositionally biased region" description="Basic and acidic residues" evidence="19">
    <location>
        <begin position="157"/>
        <end position="168"/>
    </location>
</feature>
<comment type="function">
    <text evidence="17">Sperm surface membrane protein that may be involved in sperm-egg plasma membrane adhesion and fusion during fertilization. It could be a potential receptor for the egg oligosaccharide residue N-acetylglucosamine, which is present in the extracellular matrix over the egg plasma membrane. The processed form has no detectable bacteriolytic activity in vitro.</text>
</comment>
<dbReference type="GO" id="GO:0003796">
    <property type="term" value="F:lysozyme activity"/>
    <property type="evidence" value="ECO:0007669"/>
    <property type="project" value="UniProtKB-EC"/>
</dbReference>
<comment type="subunit">
    <text evidence="4">Interacts with ASTL.</text>
</comment>
<evidence type="ECO:0000256" key="8">
    <source>
        <dbReference type="ARBA" id="ARBA00022529"/>
    </source>
</evidence>
<evidence type="ECO:0000256" key="4">
    <source>
        <dbReference type="ARBA" id="ARBA00011780"/>
    </source>
</evidence>
<feature type="domain" description="BHLH" evidence="20">
    <location>
        <begin position="69"/>
        <end position="121"/>
    </location>
</feature>
<dbReference type="PROSITE" id="PS00128">
    <property type="entry name" value="GLYCOSYL_HYDROL_F22_1"/>
    <property type="match status" value="1"/>
</dbReference>
<dbReference type="SUPFAM" id="SSF53955">
    <property type="entry name" value="Lysozyme-like"/>
    <property type="match status" value="1"/>
</dbReference>
<dbReference type="GO" id="GO:0042742">
    <property type="term" value="P:defense response to bacterium"/>
    <property type="evidence" value="ECO:0007669"/>
    <property type="project" value="UniProtKB-KW"/>
</dbReference>
<dbReference type="PRINTS" id="PR00135">
    <property type="entry name" value="LYZLACT"/>
</dbReference>
<dbReference type="GO" id="GO:0001227">
    <property type="term" value="F:DNA-binding transcription repressor activity, RNA polymerase II-specific"/>
    <property type="evidence" value="ECO:0007669"/>
    <property type="project" value="UniProtKB-ARBA"/>
</dbReference>
<keyword evidence="7" id="KW-0964">Secreted</keyword>
<dbReference type="InterPro" id="IPR011598">
    <property type="entry name" value="bHLH_dom"/>
</dbReference>
<dbReference type="Pfam" id="PF00062">
    <property type="entry name" value="Lys"/>
    <property type="match status" value="1"/>
</dbReference>
<dbReference type="Proteomes" id="UP000050525">
    <property type="component" value="Unassembled WGS sequence"/>
</dbReference>
<evidence type="ECO:0000256" key="10">
    <source>
        <dbReference type="ARBA" id="ARBA00022801"/>
    </source>
</evidence>
<name>A0A151N8P8_ALLMI</name>
<accession>A0A151N8P8</accession>
<keyword evidence="13" id="KW-1015">Disulfide bond</keyword>
<comment type="subcellular location">
    <subcellularLocation>
        <location evidence="2">Secreted</location>
    </subcellularLocation>
</comment>
<evidence type="ECO:0000256" key="16">
    <source>
        <dbReference type="ARBA" id="ARBA00023295"/>
    </source>
</evidence>
<dbReference type="GO" id="GO:0016998">
    <property type="term" value="P:cell wall macromolecule catabolic process"/>
    <property type="evidence" value="ECO:0007669"/>
    <property type="project" value="UniProtKB-ARBA"/>
</dbReference>
<dbReference type="InterPro" id="IPR001916">
    <property type="entry name" value="Glyco_hydro_22"/>
</dbReference>
<dbReference type="PROSITE" id="PS50888">
    <property type="entry name" value="BHLH"/>
    <property type="match status" value="1"/>
</dbReference>
<dbReference type="CDD" id="cd19747">
    <property type="entry name" value="bHLH_TS_ASCL5"/>
    <property type="match status" value="1"/>
</dbReference>
<evidence type="ECO:0000313" key="22">
    <source>
        <dbReference type="Proteomes" id="UP000050525"/>
    </source>
</evidence>
<dbReference type="AlphaFoldDB" id="A0A151N8P8"/>
<evidence type="ECO:0000256" key="6">
    <source>
        <dbReference type="ARBA" id="ARBA00016370"/>
    </source>
</evidence>
<dbReference type="GO" id="GO:0005576">
    <property type="term" value="C:extracellular region"/>
    <property type="evidence" value="ECO:0007669"/>
    <property type="project" value="UniProtKB-SubCell"/>
</dbReference>